<dbReference type="SUPFAM" id="SSF46955">
    <property type="entry name" value="Putative DNA-binding domain"/>
    <property type="match status" value="1"/>
</dbReference>
<dbReference type="HOGENOM" id="CLU_053344_0_0_9"/>
<dbReference type="PANTHER" id="PTHR38431">
    <property type="entry name" value="BLL2305 PROTEIN"/>
    <property type="match status" value="1"/>
</dbReference>
<dbReference type="Pfam" id="PF12728">
    <property type="entry name" value="HTH_17"/>
    <property type="match status" value="1"/>
</dbReference>
<dbReference type="InterPro" id="IPR009061">
    <property type="entry name" value="DNA-bd_dom_put_sf"/>
</dbReference>
<evidence type="ECO:0000313" key="4">
    <source>
        <dbReference type="Proteomes" id="UP000001968"/>
    </source>
</evidence>
<dbReference type="InterPro" id="IPR024370">
    <property type="entry name" value="PBP_domain"/>
</dbReference>
<dbReference type="eggNOG" id="COG3311">
    <property type="taxonomic scope" value="Bacteria"/>
</dbReference>
<dbReference type="AlphaFoldDB" id="Q0AWP4"/>
<organism evidence="3 4">
    <name type="scientific">Syntrophomonas wolfei subsp. wolfei (strain DSM 2245B / Goettingen)</name>
    <dbReference type="NCBI Taxonomy" id="335541"/>
    <lineage>
        <taxon>Bacteria</taxon>
        <taxon>Bacillati</taxon>
        <taxon>Bacillota</taxon>
        <taxon>Clostridia</taxon>
        <taxon>Eubacteriales</taxon>
        <taxon>Syntrophomonadaceae</taxon>
        <taxon>Syntrophomonas</taxon>
    </lineage>
</organism>
<gene>
    <name evidence="3" type="ordered locus">Swol_1557</name>
</gene>
<dbReference type="RefSeq" id="WP_011640959.1">
    <property type="nucleotide sequence ID" value="NC_008346.1"/>
</dbReference>
<keyword evidence="4" id="KW-1185">Reference proteome</keyword>
<proteinExistence type="predicted"/>
<dbReference type="Proteomes" id="UP000001968">
    <property type="component" value="Chromosome"/>
</dbReference>
<evidence type="ECO:0000259" key="1">
    <source>
        <dbReference type="Pfam" id="PF12727"/>
    </source>
</evidence>
<feature type="domain" description="Helix-turn-helix" evidence="2">
    <location>
        <begin position="7"/>
        <end position="55"/>
    </location>
</feature>
<dbReference type="NCBIfam" id="TIGR01764">
    <property type="entry name" value="excise"/>
    <property type="match status" value="1"/>
</dbReference>
<dbReference type="PANTHER" id="PTHR38431:SF1">
    <property type="entry name" value="BLL2305 PROTEIN"/>
    <property type="match status" value="1"/>
</dbReference>
<dbReference type="OrthoDB" id="9804758at2"/>
<dbReference type="GO" id="GO:0003677">
    <property type="term" value="F:DNA binding"/>
    <property type="evidence" value="ECO:0007669"/>
    <property type="project" value="InterPro"/>
</dbReference>
<dbReference type="KEGG" id="swo:Swol_1557"/>
<dbReference type="STRING" id="335541.Swol_1557"/>
<protein>
    <submittedName>
        <fullName evidence="3">Molybdate-binding protein</fullName>
    </submittedName>
</protein>
<name>Q0AWP4_SYNWW</name>
<dbReference type="eggNOG" id="COG1910">
    <property type="taxonomic scope" value="Bacteria"/>
</dbReference>
<accession>Q0AWP4</accession>
<dbReference type="InterPro" id="IPR041657">
    <property type="entry name" value="HTH_17"/>
</dbReference>
<dbReference type="Pfam" id="PF12727">
    <property type="entry name" value="PBP_like"/>
    <property type="match status" value="1"/>
</dbReference>
<evidence type="ECO:0000313" key="3">
    <source>
        <dbReference type="EMBL" id="ABI68860.1"/>
    </source>
</evidence>
<sequence>MKEDSSLTPQEVADLLKITKYTVYEMVKRGELPAYRIGRKIRIEQRDVDAYIKQGKKLKYKDIDTLEASPRTQAARQDYLSTSPGLVICGQDLLLDILGRHLENHSQGCRAFRHNIGSFAGLLQLYQGESDMAGVHLWDSDSESYNIPYVRRMVPGIPTLIIHLAMRQQGFYVARSNPLGIKGWADLTIPGLRFINREPGCGTRVLLDEHLYQMKLDRRKINGYEREETSHLAVASAVARGTADLALGNEKAALQVRGIEFIPLQKERYELVIRKEDLDKAEIRAVLDILNSAAFKSELEGLGDYCLEETGRIVAEI</sequence>
<dbReference type="EMBL" id="CP000448">
    <property type="protein sequence ID" value="ABI68860.1"/>
    <property type="molecule type" value="Genomic_DNA"/>
</dbReference>
<evidence type="ECO:0000259" key="2">
    <source>
        <dbReference type="Pfam" id="PF12728"/>
    </source>
</evidence>
<reference evidence="4" key="1">
    <citation type="journal article" date="2010" name="Environ. Microbiol.">
        <title>The genome of Syntrophomonas wolfei: new insights into syntrophic metabolism and biohydrogen production.</title>
        <authorList>
            <person name="Sieber J.R."/>
            <person name="Sims D.R."/>
            <person name="Han C."/>
            <person name="Kim E."/>
            <person name="Lykidis A."/>
            <person name="Lapidus A.L."/>
            <person name="McDonnald E."/>
            <person name="Rohlin L."/>
            <person name="Culley D.E."/>
            <person name="Gunsalus R."/>
            <person name="McInerney M.J."/>
        </authorList>
    </citation>
    <scope>NUCLEOTIDE SEQUENCE [LARGE SCALE GENOMIC DNA]</scope>
    <source>
        <strain evidence="4">DSM 2245B / Goettingen</strain>
    </source>
</reference>
<dbReference type="SUPFAM" id="SSF53850">
    <property type="entry name" value="Periplasmic binding protein-like II"/>
    <property type="match status" value="1"/>
</dbReference>
<feature type="domain" description="PBP" evidence="1">
    <location>
        <begin position="100"/>
        <end position="290"/>
    </location>
</feature>
<dbReference type="InterPro" id="IPR010093">
    <property type="entry name" value="SinI_DNA-bd"/>
</dbReference>